<dbReference type="GO" id="GO:0003968">
    <property type="term" value="F:RNA-directed RNA polymerase activity"/>
    <property type="evidence" value="ECO:0007669"/>
    <property type="project" value="InterPro"/>
</dbReference>
<dbReference type="EMBL" id="KX883225">
    <property type="protein sequence ID" value="APG76528.1"/>
    <property type="molecule type" value="Genomic_RNA"/>
</dbReference>
<evidence type="ECO:0000256" key="7">
    <source>
        <dbReference type="SAM" id="Phobius"/>
    </source>
</evidence>
<dbReference type="InterPro" id="IPR043647">
    <property type="entry name" value="Noda_Vmethyltr_dom"/>
</dbReference>
<feature type="domain" description="RdRp catalytic" evidence="8">
    <location>
        <begin position="579"/>
        <end position="700"/>
    </location>
</feature>
<dbReference type="InterPro" id="IPR043502">
    <property type="entry name" value="DNA/RNA_pol_sf"/>
</dbReference>
<evidence type="ECO:0000313" key="9">
    <source>
        <dbReference type="EMBL" id="APG76528.1"/>
    </source>
</evidence>
<sequence length="951" mass="105052">MEPGLLLSFRAATADFFLLLMLCSGATMLLLVARLAYHAIRWAVLFIRVIQLRTCFSREAYSALVEEYGTRLPDLRPSLKVRDFPLFASPKGHTHGDAAAERSAVNAAMAQKVREIGRTPYHIAMSRADQDRGDDGLRHFYWDKDLKTEYRNDEIREDHVLICTDVDYYLDMEKYLSYGLPVLMYTVVPQQAAHRSKDQCYHIKDNEICYEVAGGGRYQHPLWNYDTDTIRASANTVRGPLAWAWALFSGVFGESIIFDVEQKIVVGNGSDHRLISLIPTFRMPTFLARFTPGNQILSRREYTKNGVNTVYEPVAGTISMALNGSRDEVTLPSRVLRAVTARLASKTTAYTVGDIEVFLQDQFPNTSKIEASLLYEILQQSGLSIDYRPNIIASGALITNYRPMASRPLEAEKSVGAAVTSPLTAEPALFASRCYDSDTVAVAGRVTKVANTVVPPPVYKSWADEFVKLLVPKFGCGTPYDLDTVIQKQDRPTQRDRTARALHALGLGGRNRLKTFIKAEPYASVTDPRIITTCATDLTIGMSRFTYAFKDTILKRMPWYGPGKTPTGVAKRLATICSGPVVETDYSRFDGTISEWLQSVAKAAYMRWFTPSEAAVLDKHYQEVFRSGAVSQNGLRYAAGVGTRSGSPITTDANTMINAFINYCGYRKIGRSDVEAFKLLGIYAGDDGVSRNEPGFERALEEVTREVGLSVKAEVVPPGGRVTFLSRVFPSPSTSLSSHQCVKRTLPKIHLTASTNITREQAAYNRAIGYLATDRLTPLLSNWCKRVIELSGIKSAKGLTGEDEYKLNASWPQAPEDEQLILDSVARDLGMTTAEVLERAAVIDAAPNLDAMPIIWNNTREIKIPAMVDGILHSPRGQSENDNQTTGNGRRLPSPSSSVNGARRGPGPNKHSNGAQATQQGSRPIPQGALKRELRGRPTGNHPNGSQRPRN</sequence>
<dbReference type="GO" id="GO:0039694">
    <property type="term" value="P:viral RNA genome replication"/>
    <property type="evidence" value="ECO:0007669"/>
    <property type="project" value="InterPro"/>
</dbReference>
<evidence type="ECO:0000256" key="2">
    <source>
        <dbReference type="ARBA" id="ARBA00022679"/>
    </source>
</evidence>
<dbReference type="GO" id="GO:0003723">
    <property type="term" value="F:RNA binding"/>
    <property type="evidence" value="ECO:0007669"/>
    <property type="project" value="InterPro"/>
</dbReference>
<dbReference type="Pfam" id="PF00680">
    <property type="entry name" value="RdRP_1"/>
    <property type="match status" value="1"/>
</dbReference>
<evidence type="ECO:0000256" key="3">
    <source>
        <dbReference type="ARBA" id="ARBA00022695"/>
    </source>
</evidence>
<dbReference type="InterPro" id="IPR007094">
    <property type="entry name" value="RNA-dir_pol_PSvirus"/>
</dbReference>
<evidence type="ECO:0000256" key="6">
    <source>
        <dbReference type="SAM" id="MobiDB-lite"/>
    </source>
</evidence>
<feature type="compositionally biased region" description="Polar residues" evidence="6">
    <location>
        <begin position="910"/>
        <end position="922"/>
    </location>
</feature>
<comment type="similarity">
    <text evidence="1">Belongs to the nodaviridae RNA polymerase family.</text>
</comment>
<keyword evidence="7" id="KW-1133">Transmembrane helix</keyword>
<feature type="compositionally biased region" description="Polar residues" evidence="6">
    <location>
        <begin position="876"/>
        <end position="900"/>
    </location>
</feature>
<dbReference type="GO" id="GO:0006351">
    <property type="term" value="P:DNA-templated transcription"/>
    <property type="evidence" value="ECO:0007669"/>
    <property type="project" value="InterPro"/>
</dbReference>
<keyword evidence="3" id="KW-0548">Nucleotidyltransferase</keyword>
<evidence type="ECO:0000256" key="5">
    <source>
        <dbReference type="ARBA" id="ARBA00032757"/>
    </source>
</evidence>
<evidence type="ECO:0000259" key="8">
    <source>
        <dbReference type="PROSITE" id="PS50507"/>
    </source>
</evidence>
<protein>
    <recommendedName>
        <fullName evidence="5">RNA replicase</fullName>
    </recommendedName>
</protein>
<dbReference type="SUPFAM" id="SSF56672">
    <property type="entry name" value="DNA/RNA polymerases"/>
    <property type="match status" value="1"/>
</dbReference>
<evidence type="ECO:0000256" key="1">
    <source>
        <dbReference type="ARBA" id="ARBA00007751"/>
    </source>
</evidence>
<keyword evidence="7" id="KW-0472">Membrane</keyword>
<keyword evidence="4" id="KW-0693">Viral RNA replication</keyword>
<feature type="region of interest" description="Disordered" evidence="6">
    <location>
        <begin position="873"/>
        <end position="951"/>
    </location>
</feature>
<name>A0A1L3KGH6_9VIRU</name>
<proteinExistence type="inferred from homology"/>
<feature type="compositionally biased region" description="Polar residues" evidence="6">
    <location>
        <begin position="941"/>
        <end position="951"/>
    </location>
</feature>
<organism evidence="9">
    <name type="scientific">Hubei noda-like virus 7</name>
    <dbReference type="NCBI Taxonomy" id="1922987"/>
    <lineage>
        <taxon>Viruses</taxon>
        <taxon>Riboviria</taxon>
    </lineage>
</organism>
<dbReference type="CDD" id="cd23173">
    <property type="entry name" value="ps-ssRNAv_Nodaviridae_RdRp"/>
    <property type="match status" value="1"/>
</dbReference>
<dbReference type="PROSITE" id="PS50507">
    <property type="entry name" value="RDRP_SSRNA_POS"/>
    <property type="match status" value="1"/>
</dbReference>
<reference evidence="9" key="1">
    <citation type="journal article" date="2016" name="Nature">
        <title>Redefining the invertebrate RNA virosphere.</title>
        <authorList>
            <person name="Shi M."/>
            <person name="Lin X.D."/>
            <person name="Tian J.H."/>
            <person name="Chen L.J."/>
            <person name="Chen X."/>
            <person name="Li C.X."/>
            <person name="Qin X.C."/>
            <person name="Li J."/>
            <person name="Cao J.P."/>
            <person name="Eden J.S."/>
            <person name="Buchmann J."/>
            <person name="Wang W."/>
            <person name="Xu J."/>
            <person name="Holmes E.C."/>
            <person name="Zhang Y.Z."/>
        </authorList>
    </citation>
    <scope>NUCLEOTIDE SEQUENCE</scope>
    <source>
        <strain evidence="9">WHCC113193</strain>
    </source>
</reference>
<dbReference type="Pfam" id="PF19222">
    <property type="entry name" value="Noda_Vmethyltr"/>
    <property type="match status" value="1"/>
</dbReference>
<keyword evidence="2" id="KW-0808">Transferase</keyword>
<accession>A0A1L3KGH6</accession>
<keyword evidence="7" id="KW-0812">Transmembrane</keyword>
<dbReference type="InterPro" id="IPR001205">
    <property type="entry name" value="RNA-dir_pol_C"/>
</dbReference>
<feature type="transmembrane region" description="Helical" evidence="7">
    <location>
        <begin position="16"/>
        <end position="37"/>
    </location>
</feature>
<evidence type="ECO:0000256" key="4">
    <source>
        <dbReference type="ARBA" id="ARBA00022953"/>
    </source>
</evidence>